<reference evidence="2 3" key="1">
    <citation type="journal article" date="2010" name="Virus Res.">
        <title>The first complete genome sequence of a non-chicken aviadenovirus, proposed to be turkey adenovirus 1.</title>
        <authorList>
            <person name="Kajan G.L."/>
            <person name="Stefancsik R."/>
            <person name="Ursu K."/>
            <person name="Palya V."/>
            <person name="Benko M."/>
        </authorList>
    </citation>
    <scope>NUCLEOTIDE SEQUENCE [LARGE SCALE GENOMIC DNA]</scope>
    <source>
        <strain evidence="2 3">D90/2</strain>
    </source>
</reference>
<accession>E0YC72</accession>
<dbReference type="GO" id="GO:0019073">
    <property type="term" value="P:viral DNA genome packaging"/>
    <property type="evidence" value="ECO:0007669"/>
    <property type="project" value="InterPro"/>
</dbReference>
<name>E0YC72_9ADEN</name>
<feature type="compositionally biased region" description="Low complexity" evidence="1">
    <location>
        <begin position="25"/>
        <end position="42"/>
    </location>
</feature>
<sequence>MAQRMVDEKARAEEPPPGPEETGRPSDPAALAAPADPLAPTDDVSDGETLGSQDTYSQEEDSEEDYTEEEEEEDEQEQGGEEEPTDPLLQHRHPSQSPLARPPIKRREPPAPRRPPSSPAEPPRERATKKRRGNYRSWARHRIEAVARHHPESSFAIRNRTRQSITRQVHYVNDERRLTKMKEDAGKLLSLWLNLEA</sequence>
<keyword evidence="3" id="KW-1185">Reference proteome</keyword>
<dbReference type="EMBL" id="GU936707">
    <property type="protein sequence ID" value="ADM53805.1"/>
    <property type="molecule type" value="Genomic_DNA"/>
</dbReference>
<dbReference type="GeneID" id="9797285"/>
<feature type="compositionally biased region" description="Pro residues" evidence="1">
    <location>
        <begin position="112"/>
        <end position="121"/>
    </location>
</feature>
<feature type="compositionally biased region" description="Basic and acidic residues" evidence="1">
    <location>
        <begin position="1"/>
        <end position="14"/>
    </location>
</feature>
<dbReference type="KEGG" id="vg:9797285"/>
<feature type="region of interest" description="Disordered" evidence="1">
    <location>
        <begin position="1"/>
        <end position="137"/>
    </location>
</feature>
<evidence type="ECO:0000313" key="2">
    <source>
        <dbReference type="EMBL" id="ADM53805.1"/>
    </source>
</evidence>
<protein>
    <submittedName>
        <fullName evidence="2">33 kDa protein</fullName>
    </submittedName>
</protein>
<dbReference type="Proteomes" id="UP000110521">
    <property type="component" value="Segment"/>
</dbReference>
<organism evidence="2 3">
    <name type="scientific">Turkey adenovirus 1</name>
    <dbReference type="NCBI Taxonomy" id="878329"/>
    <lineage>
        <taxon>Viruses</taxon>
        <taxon>Varidnaviria</taxon>
        <taxon>Bamfordvirae</taxon>
        <taxon>Preplasmiviricota</taxon>
        <taxon>Polisuviricotina</taxon>
        <taxon>Pharingeaviricetes</taxon>
        <taxon>Rowavirales</taxon>
        <taxon>Adenoviridae</taxon>
        <taxon>Aviadenovirus</taxon>
        <taxon>Aviadenovirus gallopavoprimum</taxon>
        <taxon>Turkey aviadenovirus B</taxon>
    </lineage>
</organism>
<feature type="compositionally biased region" description="Acidic residues" evidence="1">
    <location>
        <begin position="57"/>
        <end position="85"/>
    </location>
</feature>
<evidence type="ECO:0000256" key="1">
    <source>
        <dbReference type="SAM" id="MobiDB-lite"/>
    </source>
</evidence>
<feature type="compositionally biased region" description="Basic residues" evidence="1">
    <location>
        <begin position="127"/>
        <end position="137"/>
    </location>
</feature>
<dbReference type="OrthoDB" id="23378at10239"/>
<dbReference type="InterPro" id="IPR021304">
    <property type="entry name" value="Adeno_L4-33K/L4-22K"/>
</dbReference>
<proteinExistence type="predicted"/>
<evidence type="ECO:0000313" key="3">
    <source>
        <dbReference type="Proteomes" id="UP000110521"/>
    </source>
</evidence>
<dbReference type="Pfam" id="PF11081">
    <property type="entry name" value="Adeno_L433K_22K"/>
    <property type="match status" value="1"/>
</dbReference>
<dbReference type="RefSeq" id="YP_003933593.1">
    <property type="nucleotide sequence ID" value="NC_014564.2"/>
</dbReference>